<dbReference type="Proteomes" id="UP000069272">
    <property type="component" value="Chromosome 3R"/>
</dbReference>
<sequence>MGIIKNSCQQARIAGTAINHDVEIS</sequence>
<organism evidence="1 2">
    <name type="scientific">Anopheles albimanus</name>
    <name type="common">New world malaria mosquito</name>
    <dbReference type="NCBI Taxonomy" id="7167"/>
    <lineage>
        <taxon>Eukaryota</taxon>
        <taxon>Metazoa</taxon>
        <taxon>Ecdysozoa</taxon>
        <taxon>Arthropoda</taxon>
        <taxon>Hexapoda</taxon>
        <taxon>Insecta</taxon>
        <taxon>Pterygota</taxon>
        <taxon>Neoptera</taxon>
        <taxon>Endopterygota</taxon>
        <taxon>Diptera</taxon>
        <taxon>Nematocera</taxon>
        <taxon>Culicoidea</taxon>
        <taxon>Culicidae</taxon>
        <taxon>Anophelinae</taxon>
        <taxon>Anopheles</taxon>
    </lineage>
</organism>
<reference evidence="1" key="2">
    <citation type="submission" date="2022-08" db="UniProtKB">
        <authorList>
            <consortium name="EnsemblMetazoa"/>
        </authorList>
    </citation>
    <scope>IDENTIFICATION</scope>
    <source>
        <strain evidence="1">STECLA/ALBI9_A</strain>
    </source>
</reference>
<dbReference type="AlphaFoldDB" id="A0A182FYI0"/>
<protein>
    <submittedName>
        <fullName evidence="1">Uncharacterized protein</fullName>
    </submittedName>
</protein>
<accession>A0A182FYI0</accession>
<evidence type="ECO:0000313" key="2">
    <source>
        <dbReference type="Proteomes" id="UP000069272"/>
    </source>
</evidence>
<proteinExistence type="predicted"/>
<name>A0A182FYI0_ANOAL</name>
<keyword evidence="2" id="KW-1185">Reference proteome</keyword>
<evidence type="ECO:0000313" key="1">
    <source>
        <dbReference type="EnsemblMetazoa" id="AALB014670-PA"/>
    </source>
</evidence>
<dbReference type="EnsemblMetazoa" id="AALB014670-RA">
    <property type="protein sequence ID" value="AALB014670-PA"/>
    <property type="gene ID" value="AALB014670"/>
</dbReference>
<dbReference type="VEuPathDB" id="VectorBase:AALB014670"/>
<reference evidence="1 2" key="1">
    <citation type="journal article" date="2017" name="G3 (Bethesda)">
        <title>The Physical Genome Mapping of Anopheles albimanus Corrected Scaffold Misassemblies and Identified Interarm Rearrangements in Genus Anopheles.</title>
        <authorList>
            <person name="Artemov G.N."/>
            <person name="Peery A.N."/>
            <person name="Jiang X."/>
            <person name="Tu Z."/>
            <person name="Stegniy V.N."/>
            <person name="Sharakhova M.V."/>
            <person name="Sharakhov I.V."/>
        </authorList>
    </citation>
    <scope>NUCLEOTIDE SEQUENCE [LARGE SCALE GENOMIC DNA]</scope>
    <source>
        <strain evidence="1 2">ALBI9_A</strain>
    </source>
</reference>